<sequence>MTGQDDGRVSPASYPDSDTDEQATIEVLEQLFPDEIKSHIDSRDKVPNHDGHIELVDSDGTPIGRIVVQVKKLPDEMRDPPRKQVETKHLAYCRTVTDPFVLIAVDVDHEVGYWKHITSEWFEEENLDSQKSKTVPFDEENKIAEESGYRNDWIQVIEDTKKRIENYDEYEELRKRANPAIGKSEERFENIHRFLDKLHNLLNTDFQTIKENQYPSVWKFGFGSIDYGVESLHYTLYPIESDENDAQIRDVDPDWEEIHRLGASRRRGVAGNPIEREPERFAYNAIKKEVEKQIEDRNLNYSSCTFLAEEYVYPFVHKYASLLGIQRSSEYEISDIREGYYRYLQFWLTEEIRGLLQDHSIGEVGVHLEGYLDREEEPRFARIHESAQEQTQEASNDPPKHRIHGPNFDQEILERMLDVLEDSPQATITKPYAERDRTRDDVGSTDTIWDFYTDEAIVKNAESYYTNYPKEYQRLLTQNFESLESEFSYPHTGFLLVVVDVENIRAGLGGGWCIRQFWLEDDGDELRIEFHRANDTELPKDIHQHIDTLEYDGEEYQVVAQSVGSDHKIMDAARGEKPVFEDVHEELNRDLESYLREKEADIIPGAMR</sequence>
<dbReference type="AlphaFoldDB" id="A0A7D5KT79"/>
<organism evidence="3 4">
    <name type="scientific">Natrinema halophilum</name>
    <dbReference type="NCBI Taxonomy" id="1699371"/>
    <lineage>
        <taxon>Archaea</taxon>
        <taxon>Methanobacteriati</taxon>
        <taxon>Methanobacteriota</taxon>
        <taxon>Stenosarchaea group</taxon>
        <taxon>Halobacteria</taxon>
        <taxon>Halobacteriales</taxon>
        <taxon>Natrialbaceae</taxon>
        <taxon>Natrinema</taxon>
    </lineage>
</organism>
<dbReference type="InterPro" id="IPR025375">
    <property type="entry name" value="DUF4365"/>
</dbReference>
<evidence type="ECO:0000259" key="2">
    <source>
        <dbReference type="Pfam" id="PF14280"/>
    </source>
</evidence>
<evidence type="ECO:0000256" key="1">
    <source>
        <dbReference type="SAM" id="MobiDB-lite"/>
    </source>
</evidence>
<dbReference type="Proteomes" id="UP000509241">
    <property type="component" value="Chromosome"/>
</dbReference>
<dbReference type="OrthoDB" id="350366at2157"/>
<dbReference type="EMBL" id="CP058601">
    <property type="protein sequence ID" value="QLG51077.1"/>
    <property type="molecule type" value="Genomic_DNA"/>
</dbReference>
<name>A0A7D5KT79_9EURY</name>
<keyword evidence="4" id="KW-1185">Reference proteome</keyword>
<accession>A0A7D5KT79</accession>
<feature type="domain" description="DUF4365" evidence="2">
    <location>
        <begin position="44"/>
        <end position="147"/>
    </location>
</feature>
<dbReference type="KEGG" id="haly:HYG82_20700"/>
<gene>
    <name evidence="3" type="ORF">HYG82_20700</name>
</gene>
<evidence type="ECO:0000313" key="4">
    <source>
        <dbReference type="Proteomes" id="UP000509241"/>
    </source>
</evidence>
<dbReference type="RefSeq" id="WP_179264235.1">
    <property type="nucleotide sequence ID" value="NZ_CP058601.1"/>
</dbReference>
<dbReference type="GeneID" id="56035765"/>
<evidence type="ECO:0000313" key="3">
    <source>
        <dbReference type="EMBL" id="QLG51077.1"/>
    </source>
</evidence>
<proteinExistence type="predicted"/>
<feature type="region of interest" description="Disordered" evidence="1">
    <location>
        <begin position="1"/>
        <end position="22"/>
    </location>
</feature>
<reference evidence="3 4" key="1">
    <citation type="submission" date="2020-07" db="EMBL/GenBank/DDBJ databases">
        <authorList>
            <person name="Cui H."/>
        </authorList>
    </citation>
    <scope>NUCLEOTIDE SEQUENCE [LARGE SCALE GENOMIC DNA]</scope>
    <source>
        <strain evidence="3 4">YPL8</strain>
    </source>
</reference>
<protein>
    <submittedName>
        <fullName evidence="3">DUF4365 domain-containing protein</fullName>
    </submittedName>
</protein>
<dbReference type="Pfam" id="PF14280">
    <property type="entry name" value="DUF4365"/>
    <property type="match status" value="1"/>
</dbReference>